<protein>
    <submittedName>
        <fullName evidence="1">Uncharacterized protein</fullName>
    </submittedName>
</protein>
<dbReference type="EMBL" id="JAHYIQ010000022">
    <property type="protein sequence ID" value="KAK1122662.1"/>
    <property type="molecule type" value="Genomic_DNA"/>
</dbReference>
<name>A0AA40KJJ4_9HYME</name>
<reference evidence="1" key="1">
    <citation type="submission" date="2021-10" db="EMBL/GenBank/DDBJ databases">
        <title>Melipona bicolor Genome sequencing and assembly.</title>
        <authorList>
            <person name="Araujo N.S."/>
            <person name="Arias M.C."/>
        </authorList>
    </citation>
    <scope>NUCLEOTIDE SEQUENCE</scope>
    <source>
        <strain evidence="1">USP_2M_L1-L4_2017</strain>
        <tissue evidence="1">Whole body</tissue>
    </source>
</reference>
<evidence type="ECO:0000313" key="1">
    <source>
        <dbReference type="EMBL" id="KAK1122662.1"/>
    </source>
</evidence>
<keyword evidence="2" id="KW-1185">Reference proteome</keyword>
<evidence type="ECO:0000313" key="2">
    <source>
        <dbReference type="Proteomes" id="UP001177670"/>
    </source>
</evidence>
<dbReference type="AlphaFoldDB" id="A0AA40KJJ4"/>
<organism evidence="1 2">
    <name type="scientific">Melipona bicolor</name>
    <dbReference type="NCBI Taxonomy" id="60889"/>
    <lineage>
        <taxon>Eukaryota</taxon>
        <taxon>Metazoa</taxon>
        <taxon>Ecdysozoa</taxon>
        <taxon>Arthropoda</taxon>
        <taxon>Hexapoda</taxon>
        <taxon>Insecta</taxon>
        <taxon>Pterygota</taxon>
        <taxon>Neoptera</taxon>
        <taxon>Endopterygota</taxon>
        <taxon>Hymenoptera</taxon>
        <taxon>Apocrita</taxon>
        <taxon>Aculeata</taxon>
        <taxon>Apoidea</taxon>
        <taxon>Anthophila</taxon>
        <taxon>Apidae</taxon>
        <taxon>Melipona</taxon>
    </lineage>
</organism>
<sequence>MNGAWIAVLNVVENGKIHVGRVRVTIEIEKRKEDRNENERNMNRERSIRANAGRREEIEKAYSLLSW</sequence>
<gene>
    <name evidence="1" type="ORF">K0M31_009105</name>
</gene>
<accession>A0AA40KJJ4</accession>
<comment type="caution">
    <text evidence="1">The sequence shown here is derived from an EMBL/GenBank/DDBJ whole genome shotgun (WGS) entry which is preliminary data.</text>
</comment>
<dbReference type="Proteomes" id="UP001177670">
    <property type="component" value="Unassembled WGS sequence"/>
</dbReference>
<proteinExistence type="predicted"/>